<keyword evidence="2" id="KW-1185">Reference proteome</keyword>
<sequence length="110" mass="12238">MLPQHTPILSFPHAQLGIHESATQAPQASLLAAERRDKQLIFRANFALCQQKSSHPNLRIRENCWAHPGRFRSTMCAINATLIRSGTRGTSHWPFQTIIAYTGAAGSARF</sequence>
<comment type="caution">
    <text evidence="1">The sequence shown here is derived from an EMBL/GenBank/DDBJ whole genome shotgun (WGS) entry which is preliminary data.</text>
</comment>
<evidence type="ECO:0000313" key="1">
    <source>
        <dbReference type="EMBL" id="KAG7041185.1"/>
    </source>
</evidence>
<dbReference type="AlphaFoldDB" id="A0A9P7U678"/>
<dbReference type="Proteomes" id="UP000699042">
    <property type="component" value="Unassembled WGS sequence"/>
</dbReference>
<name>A0A9P7U678_9PEZI</name>
<proteinExistence type="predicted"/>
<gene>
    <name evidence="1" type="ORF">JMJ77_008889</name>
</gene>
<reference evidence="1" key="1">
    <citation type="submission" date="2021-05" db="EMBL/GenBank/DDBJ databases">
        <title>Comparative genomics of three Colletotrichum scovillei strains and genetic complementation revealed genes involved fungal growth and virulence on chili pepper.</title>
        <authorList>
            <person name="Hsieh D.-K."/>
            <person name="Chuang S.-C."/>
            <person name="Chen C.-Y."/>
            <person name="Chao Y.-T."/>
            <person name="Lu M.-Y.J."/>
            <person name="Lee M.-H."/>
            <person name="Shih M.-C."/>
        </authorList>
    </citation>
    <scope>NUCLEOTIDE SEQUENCE</scope>
    <source>
        <strain evidence="1">Coll-153</strain>
    </source>
</reference>
<protein>
    <submittedName>
        <fullName evidence="1">Uncharacterized protein</fullName>
    </submittedName>
</protein>
<accession>A0A9P7U678</accession>
<evidence type="ECO:0000313" key="2">
    <source>
        <dbReference type="Proteomes" id="UP000699042"/>
    </source>
</evidence>
<organism evidence="1 2">
    <name type="scientific">Colletotrichum scovillei</name>
    <dbReference type="NCBI Taxonomy" id="1209932"/>
    <lineage>
        <taxon>Eukaryota</taxon>
        <taxon>Fungi</taxon>
        <taxon>Dikarya</taxon>
        <taxon>Ascomycota</taxon>
        <taxon>Pezizomycotina</taxon>
        <taxon>Sordariomycetes</taxon>
        <taxon>Hypocreomycetidae</taxon>
        <taxon>Glomerellales</taxon>
        <taxon>Glomerellaceae</taxon>
        <taxon>Colletotrichum</taxon>
        <taxon>Colletotrichum acutatum species complex</taxon>
    </lineage>
</organism>
<dbReference type="EMBL" id="JAESDN010000016">
    <property type="protein sequence ID" value="KAG7041185.1"/>
    <property type="molecule type" value="Genomic_DNA"/>
</dbReference>